<sequence>MVSSASSDSFEMSTPGSPILSKGSMQLPRWAKVDKFTGSGSTRKVMLAAGAAVALLFIVFGVSQASGSSFKSMRAESYHKEKARDPINDVYNRTLGFEKIFVINMPSRSDLRDSMALAAGFSNLTVEFIDGVHLDEVDEMMLPTEHPDIEKMRSKSLGNLGSWRAHMNAVRAIVEQNLGSALILEADVDWDIRIHDQMYDFAKAARLLVQPTEGPTSTFLDPTYPRSREGEEHQDFVVNQYKVSTPTTSPYGDIDRWDMHWLGHCGMNFPTSKNPKVKLPLGRAIIPNDNTTVAPNHFRKDWGGAELIDQYPPHTRVVTRARNNVCTLAYALSQQGARNVIWELGLRKMNSPFDIMLRDVCDGTSDRPMSICLSLQPQLFQHHLPVGKTMSNIHNHIDSKPRKKAETSNIRVSVKTNLKNLVRGKMGDELIDSFPDPEELSEGPK</sequence>
<feature type="compositionally biased region" description="Polar residues" evidence="4">
    <location>
        <begin position="1"/>
        <end position="16"/>
    </location>
</feature>
<dbReference type="CDD" id="cd06532">
    <property type="entry name" value="Glyco_transf_25"/>
    <property type="match status" value="1"/>
</dbReference>
<evidence type="ECO:0000256" key="4">
    <source>
        <dbReference type="SAM" id="MobiDB-lite"/>
    </source>
</evidence>
<dbReference type="EMBL" id="JABCIY010000150">
    <property type="protein sequence ID" value="KAF7192137.1"/>
    <property type="molecule type" value="Genomic_DNA"/>
</dbReference>
<keyword evidence="8" id="KW-1185">Reference proteome</keyword>
<dbReference type="GO" id="GO:0016740">
    <property type="term" value="F:transferase activity"/>
    <property type="evidence" value="ECO:0007669"/>
    <property type="project" value="UniProtKB-KW"/>
</dbReference>
<comment type="similarity">
    <text evidence="1">Belongs to the glycosyltransferase 25 family.</text>
</comment>
<dbReference type="OrthoDB" id="47375at2759"/>
<dbReference type="InterPro" id="IPR050757">
    <property type="entry name" value="Collagen_mod_GT25"/>
</dbReference>
<protein>
    <recommendedName>
        <fullName evidence="6">Glycosyl transferase family 25 domain-containing protein</fullName>
    </recommendedName>
</protein>
<gene>
    <name evidence="7" type="ORF">HII31_06523</name>
</gene>
<evidence type="ECO:0000256" key="2">
    <source>
        <dbReference type="ARBA" id="ARBA00022676"/>
    </source>
</evidence>
<dbReference type="AlphaFoldDB" id="A0A8H6RJR5"/>
<organism evidence="7 8">
    <name type="scientific">Pseudocercospora fuligena</name>
    <dbReference type="NCBI Taxonomy" id="685502"/>
    <lineage>
        <taxon>Eukaryota</taxon>
        <taxon>Fungi</taxon>
        <taxon>Dikarya</taxon>
        <taxon>Ascomycota</taxon>
        <taxon>Pezizomycotina</taxon>
        <taxon>Dothideomycetes</taxon>
        <taxon>Dothideomycetidae</taxon>
        <taxon>Mycosphaerellales</taxon>
        <taxon>Mycosphaerellaceae</taxon>
        <taxon>Pseudocercospora</taxon>
    </lineage>
</organism>
<name>A0A8H6RJR5_9PEZI</name>
<feature type="domain" description="Glycosyl transferase family 25" evidence="6">
    <location>
        <begin position="98"/>
        <end position="194"/>
    </location>
</feature>
<dbReference type="Pfam" id="PF01755">
    <property type="entry name" value="Glyco_transf_25"/>
    <property type="match status" value="1"/>
</dbReference>
<accession>A0A8H6RJR5</accession>
<evidence type="ECO:0000313" key="8">
    <source>
        <dbReference type="Proteomes" id="UP000660729"/>
    </source>
</evidence>
<evidence type="ECO:0000256" key="1">
    <source>
        <dbReference type="ARBA" id="ARBA00006721"/>
    </source>
</evidence>
<comment type="caution">
    <text evidence="7">The sequence shown here is derived from an EMBL/GenBank/DDBJ whole genome shotgun (WGS) entry which is preliminary data.</text>
</comment>
<feature type="region of interest" description="Disordered" evidence="4">
    <location>
        <begin position="1"/>
        <end position="23"/>
    </location>
</feature>
<evidence type="ECO:0000256" key="3">
    <source>
        <dbReference type="ARBA" id="ARBA00022679"/>
    </source>
</evidence>
<dbReference type="PANTHER" id="PTHR10730:SF53">
    <property type="entry name" value="GLYCOSYLTRANSFERASE 25 FAMILY MEMBER"/>
    <property type="match status" value="1"/>
</dbReference>
<reference evidence="7" key="1">
    <citation type="submission" date="2020-04" db="EMBL/GenBank/DDBJ databases">
        <title>Draft genome resource of the tomato pathogen Pseudocercospora fuligena.</title>
        <authorList>
            <person name="Zaccaron A."/>
        </authorList>
    </citation>
    <scope>NUCLEOTIDE SEQUENCE</scope>
    <source>
        <strain evidence="7">PF001</strain>
    </source>
</reference>
<evidence type="ECO:0000256" key="5">
    <source>
        <dbReference type="SAM" id="Phobius"/>
    </source>
</evidence>
<keyword evidence="2" id="KW-0328">Glycosyltransferase</keyword>
<keyword evidence="5" id="KW-1133">Transmembrane helix</keyword>
<evidence type="ECO:0000259" key="6">
    <source>
        <dbReference type="Pfam" id="PF01755"/>
    </source>
</evidence>
<dbReference type="PANTHER" id="PTHR10730">
    <property type="entry name" value="PROCOLLAGEN-LYSINE,2-OXOGLUTARATE 5-DIOXYGENASE/GLYCOSYLTRANSFERASE 25 FAMILY MEMBER"/>
    <property type="match status" value="1"/>
</dbReference>
<proteinExistence type="inferred from homology"/>
<dbReference type="Proteomes" id="UP000660729">
    <property type="component" value="Unassembled WGS sequence"/>
</dbReference>
<keyword evidence="3" id="KW-0808">Transferase</keyword>
<feature type="transmembrane region" description="Helical" evidence="5">
    <location>
        <begin position="45"/>
        <end position="63"/>
    </location>
</feature>
<evidence type="ECO:0000313" key="7">
    <source>
        <dbReference type="EMBL" id="KAF7192137.1"/>
    </source>
</evidence>
<dbReference type="InterPro" id="IPR002654">
    <property type="entry name" value="Glyco_trans_25"/>
</dbReference>
<keyword evidence="5" id="KW-0472">Membrane</keyword>
<keyword evidence="5" id="KW-0812">Transmembrane</keyword>